<dbReference type="AlphaFoldDB" id="A0AAD4CPE3"/>
<dbReference type="EMBL" id="VCAU01000028">
    <property type="protein sequence ID" value="KAF9890250.1"/>
    <property type="molecule type" value="Genomic_DNA"/>
</dbReference>
<dbReference type="Proteomes" id="UP001194746">
    <property type="component" value="Unassembled WGS sequence"/>
</dbReference>
<proteinExistence type="predicted"/>
<organism evidence="1 2">
    <name type="scientific">Aspergillus nanangensis</name>
    <dbReference type="NCBI Taxonomy" id="2582783"/>
    <lineage>
        <taxon>Eukaryota</taxon>
        <taxon>Fungi</taxon>
        <taxon>Dikarya</taxon>
        <taxon>Ascomycota</taxon>
        <taxon>Pezizomycotina</taxon>
        <taxon>Eurotiomycetes</taxon>
        <taxon>Eurotiomycetidae</taxon>
        <taxon>Eurotiales</taxon>
        <taxon>Aspergillaceae</taxon>
        <taxon>Aspergillus</taxon>
        <taxon>Aspergillus subgen. Circumdati</taxon>
    </lineage>
</organism>
<accession>A0AAD4CPE3</accession>
<reference evidence="1" key="2">
    <citation type="submission" date="2020-02" db="EMBL/GenBank/DDBJ databases">
        <authorList>
            <person name="Gilchrist C.L.M."/>
            <person name="Chooi Y.-H."/>
        </authorList>
    </citation>
    <scope>NUCLEOTIDE SEQUENCE</scope>
    <source>
        <strain evidence="1">MST-FP2251</strain>
    </source>
</reference>
<reference evidence="1" key="1">
    <citation type="journal article" date="2019" name="Beilstein J. Org. Chem.">
        <title>Nanangenines: drimane sesquiterpenoids as the dominant metabolite cohort of a novel Australian fungus, Aspergillus nanangensis.</title>
        <authorList>
            <person name="Lacey H.J."/>
            <person name="Gilchrist C.L.M."/>
            <person name="Crombie A."/>
            <person name="Kalaitzis J.A."/>
            <person name="Vuong D."/>
            <person name="Rutledge P.J."/>
            <person name="Turner P."/>
            <person name="Pitt J.I."/>
            <person name="Lacey E."/>
            <person name="Chooi Y.H."/>
            <person name="Piggott A.M."/>
        </authorList>
    </citation>
    <scope>NUCLEOTIDE SEQUENCE</scope>
    <source>
        <strain evidence="1">MST-FP2251</strain>
    </source>
</reference>
<protein>
    <submittedName>
        <fullName evidence="1">Uncharacterized protein</fullName>
    </submittedName>
</protein>
<gene>
    <name evidence="1" type="ORF">FE257_006162</name>
</gene>
<evidence type="ECO:0000313" key="2">
    <source>
        <dbReference type="Proteomes" id="UP001194746"/>
    </source>
</evidence>
<comment type="caution">
    <text evidence="1">The sequence shown here is derived from an EMBL/GenBank/DDBJ whole genome shotgun (WGS) entry which is preliminary data.</text>
</comment>
<keyword evidence="2" id="KW-1185">Reference proteome</keyword>
<evidence type="ECO:0000313" key="1">
    <source>
        <dbReference type="EMBL" id="KAF9890250.1"/>
    </source>
</evidence>
<sequence>MERLSRSIWAHLHTQGAAQHVYVHSTPLAFTDGREDFITQALPPYPNLALEEILMALPDFRDSYRVQTTHTSTHGLTMCLNMDRPLNVLGDLNRSICELVLGRFSG</sequence>
<name>A0AAD4CPE3_ASPNN</name>